<evidence type="ECO:0000259" key="5">
    <source>
        <dbReference type="PROSITE" id="PS50977"/>
    </source>
</evidence>
<comment type="caution">
    <text evidence="6">The sequence shown here is derived from an EMBL/GenBank/DDBJ whole genome shotgun (WGS) entry which is preliminary data.</text>
</comment>
<accession>A0A4V2Y1H1</accession>
<dbReference type="PANTHER" id="PTHR47506:SF3">
    <property type="entry name" value="HTH-TYPE TRANSCRIPTIONAL REGULATOR LMRA"/>
    <property type="match status" value="1"/>
</dbReference>
<keyword evidence="7" id="KW-1185">Reference proteome</keyword>
<feature type="DNA-binding region" description="H-T-H motif" evidence="4">
    <location>
        <begin position="29"/>
        <end position="48"/>
    </location>
</feature>
<organism evidence="6 7">
    <name type="scientific">Streptomyces hainanensis</name>
    <dbReference type="NCBI Taxonomy" id="402648"/>
    <lineage>
        <taxon>Bacteria</taxon>
        <taxon>Bacillati</taxon>
        <taxon>Actinomycetota</taxon>
        <taxon>Actinomycetes</taxon>
        <taxon>Kitasatosporales</taxon>
        <taxon>Streptomycetaceae</taxon>
        <taxon>Streptomyces</taxon>
    </lineage>
</organism>
<dbReference type="GO" id="GO:0003677">
    <property type="term" value="F:DNA binding"/>
    <property type="evidence" value="ECO:0007669"/>
    <property type="project" value="UniProtKB-UniRule"/>
</dbReference>
<dbReference type="EMBL" id="SMKI01000364">
    <property type="protein sequence ID" value="TDC68725.1"/>
    <property type="molecule type" value="Genomic_DNA"/>
</dbReference>
<dbReference type="SUPFAM" id="SSF48498">
    <property type="entry name" value="Tetracyclin repressor-like, C-terminal domain"/>
    <property type="match status" value="1"/>
</dbReference>
<dbReference type="Gene3D" id="1.10.357.10">
    <property type="entry name" value="Tetracycline Repressor, domain 2"/>
    <property type="match status" value="1"/>
</dbReference>
<evidence type="ECO:0000313" key="7">
    <source>
        <dbReference type="Proteomes" id="UP000295345"/>
    </source>
</evidence>
<evidence type="ECO:0000256" key="3">
    <source>
        <dbReference type="ARBA" id="ARBA00023163"/>
    </source>
</evidence>
<keyword evidence="3" id="KW-0804">Transcription</keyword>
<evidence type="ECO:0000256" key="1">
    <source>
        <dbReference type="ARBA" id="ARBA00023015"/>
    </source>
</evidence>
<dbReference type="PROSITE" id="PS50977">
    <property type="entry name" value="HTH_TETR_2"/>
    <property type="match status" value="1"/>
</dbReference>
<keyword evidence="2 4" id="KW-0238">DNA-binding</keyword>
<name>A0A4V2Y1H1_9ACTN</name>
<dbReference type="RefSeq" id="WP_132820765.1">
    <property type="nucleotide sequence ID" value="NZ_SMKI01000364.1"/>
</dbReference>
<dbReference type="InterPro" id="IPR001647">
    <property type="entry name" value="HTH_TetR"/>
</dbReference>
<reference evidence="6 7" key="1">
    <citation type="submission" date="2019-03" db="EMBL/GenBank/DDBJ databases">
        <title>Draft genome sequences of novel Actinobacteria.</title>
        <authorList>
            <person name="Sahin N."/>
            <person name="Ay H."/>
            <person name="Saygin H."/>
        </authorList>
    </citation>
    <scope>NUCLEOTIDE SEQUENCE [LARGE SCALE GENOMIC DNA]</scope>
    <source>
        <strain evidence="6 7">DSM 41900</strain>
    </source>
</reference>
<gene>
    <name evidence="6" type="ORF">E1283_26965</name>
</gene>
<dbReference type="InterPro" id="IPR009057">
    <property type="entry name" value="Homeodomain-like_sf"/>
</dbReference>
<dbReference type="OrthoDB" id="4567939at2"/>
<keyword evidence="1" id="KW-0805">Transcription regulation</keyword>
<dbReference type="SUPFAM" id="SSF46689">
    <property type="entry name" value="Homeodomain-like"/>
    <property type="match status" value="1"/>
</dbReference>
<protein>
    <submittedName>
        <fullName evidence="6">TetR/AcrR family transcriptional regulator</fullName>
    </submittedName>
</protein>
<evidence type="ECO:0000256" key="4">
    <source>
        <dbReference type="PROSITE-ProRule" id="PRU00335"/>
    </source>
</evidence>
<sequence length="185" mass="19534">MGRKGADTRNRLLDTTRELVEAKGYSGTGLNEVVAVSGAPRGSLYFHFPGGKDHLVGESVRRAGQAIGADLAELAESAPSAAEFAASVLRHLGDRLEGSGWRSGCPVATVALETAATNDPLQAACSEVYTSWEAALRVMLGDRRDADDLAVTILALVEGALLLARAHRSREPLDRVTRQITALLG</sequence>
<dbReference type="Pfam" id="PF21993">
    <property type="entry name" value="TetR_C_13_2"/>
    <property type="match status" value="1"/>
</dbReference>
<dbReference type="AlphaFoldDB" id="A0A4V2Y1H1"/>
<dbReference type="PANTHER" id="PTHR47506">
    <property type="entry name" value="TRANSCRIPTIONAL REGULATORY PROTEIN"/>
    <property type="match status" value="1"/>
</dbReference>
<feature type="domain" description="HTH tetR-type" evidence="5">
    <location>
        <begin position="6"/>
        <end position="66"/>
    </location>
</feature>
<dbReference type="Pfam" id="PF00440">
    <property type="entry name" value="TetR_N"/>
    <property type="match status" value="1"/>
</dbReference>
<evidence type="ECO:0000313" key="6">
    <source>
        <dbReference type="EMBL" id="TDC68725.1"/>
    </source>
</evidence>
<proteinExistence type="predicted"/>
<dbReference type="Proteomes" id="UP000295345">
    <property type="component" value="Unassembled WGS sequence"/>
</dbReference>
<dbReference type="InterPro" id="IPR054156">
    <property type="entry name" value="YxaF_TetR_C"/>
</dbReference>
<evidence type="ECO:0000256" key="2">
    <source>
        <dbReference type="ARBA" id="ARBA00023125"/>
    </source>
</evidence>
<dbReference type="InterPro" id="IPR036271">
    <property type="entry name" value="Tet_transcr_reg_TetR-rel_C_sf"/>
</dbReference>